<reference evidence="2 3" key="1">
    <citation type="journal article" date="2021" name="Hortic Res">
        <title>The domestication of Cucurbita argyrosperma as revealed by the genome of its wild relative.</title>
        <authorList>
            <person name="Barrera-Redondo J."/>
            <person name="Sanchez-de la Vega G."/>
            <person name="Aguirre-Liguori J.A."/>
            <person name="Castellanos-Morales G."/>
            <person name="Gutierrez-Guerrero Y.T."/>
            <person name="Aguirre-Dugua X."/>
            <person name="Aguirre-Planter E."/>
            <person name="Tenaillon M.I."/>
            <person name="Lira-Saade R."/>
            <person name="Eguiarte L.E."/>
        </authorList>
    </citation>
    <scope>NUCLEOTIDE SEQUENCE [LARGE SCALE GENOMIC DNA]</scope>
    <source>
        <strain evidence="2">JBR-2021</strain>
    </source>
</reference>
<gene>
    <name evidence="2" type="ORF">SDJN03_01979</name>
</gene>
<organism evidence="2 3">
    <name type="scientific">Cucurbita argyrosperma subsp. sororia</name>
    <dbReference type="NCBI Taxonomy" id="37648"/>
    <lineage>
        <taxon>Eukaryota</taxon>
        <taxon>Viridiplantae</taxon>
        <taxon>Streptophyta</taxon>
        <taxon>Embryophyta</taxon>
        <taxon>Tracheophyta</taxon>
        <taxon>Spermatophyta</taxon>
        <taxon>Magnoliopsida</taxon>
        <taxon>eudicotyledons</taxon>
        <taxon>Gunneridae</taxon>
        <taxon>Pentapetalae</taxon>
        <taxon>rosids</taxon>
        <taxon>fabids</taxon>
        <taxon>Cucurbitales</taxon>
        <taxon>Cucurbitaceae</taxon>
        <taxon>Cucurbiteae</taxon>
        <taxon>Cucurbita</taxon>
    </lineage>
</organism>
<dbReference type="Proteomes" id="UP000685013">
    <property type="component" value="Chromosome 1"/>
</dbReference>
<feature type="chain" id="PRO_5043921886" evidence="1">
    <location>
        <begin position="29"/>
        <end position="120"/>
    </location>
</feature>
<feature type="non-terminal residue" evidence="2">
    <location>
        <position position="1"/>
    </location>
</feature>
<sequence length="120" mass="13428">MSWLIILAKPLLLLCFDLTPHLLLQVSAFQLWLSKSSRSPAPAAQGFGKKHYAFDKALKESFEQDDSPPIIAPSLCHSHFLSKMMGWKKSPSSHYCLALGNSHSVSFNIFALFQKSYSNV</sequence>
<proteinExistence type="predicted"/>
<keyword evidence="3" id="KW-1185">Reference proteome</keyword>
<dbReference type="EMBL" id="JAGKQH010000001">
    <property type="protein sequence ID" value="KAG6608637.1"/>
    <property type="molecule type" value="Genomic_DNA"/>
</dbReference>
<keyword evidence="1" id="KW-0732">Signal</keyword>
<dbReference type="AlphaFoldDB" id="A0AAV6PAS3"/>
<protein>
    <submittedName>
        <fullName evidence="2">Uncharacterized protein</fullName>
    </submittedName>
</protein>
<evidence type="ECO:0000256" key="1">
    <source>
        <dbReference type="SAM" id="SignalP"/>
    </source>
</evidence>
<accession>A0AAV6PAS3</accession>
<comment type="caution">
    <text evidence="2">The sequence shown here is derived from an EMBL/GenBank/DDBJ whole genome shotgun (WGS) entry which is preliminary data.</text>
</comment>
<feature type="signal peptide" evidence="1">
    <location>
        <begin position="1"/>
        <end position="28"/>
    </location>
</feature>
<name>A0AAV6PAS3_9ROSI</name>
<evidence type="ECO:0000313" key="3">
    <source>
        <dbReference type="Proteomes" id="UP000685013"/>
    </source>
</evidence>
<evidence type="ECO:0000313" key="2">
    <source>
        <dbReference type="EMBL" id="KAG6608637.1"/>
    </source>
</evidence>